<gene>
    <name evidence="1" type="ORF">CDAR_459701</name>
</gene>
<reference evidence="1 2" key="1">
    <citation type="submission" date="2021-06" db="EMBL/GenBank/DDBJ databases">
        <title>Caerostris darwini draft genome.</title>
        <authorList>
            <person name="Kono N."/>
            <person name="Arakawa K."/>
        </authorList>
    </citation>
    <scope>NUCLEOTIDE SEQUENCE [LARGE SCALE GENOMIC DNA]</scope>
</reference>
<dbReference type="AlphaFoldDB" id="A0AAV4UTU3"/>
<keyword evidence="2" id="KW-1185">Reference proteome</keyword>
<protein>
    <submittedName>
        <fullName evidence="1">Uncharacterized protein</fullName>
    </submittedName>
</protein>
<dbReference type="Proteomes" id="UP001054837">
    <property type="component" value="Unassembled WGS sequence"/>
</dbReference>
<dbReference type="EMBL" id="BPLQ01011923">
    <property type="protein sequence ID" value="GIY61156.1"/>
    <property type="molecule type" value="Genomic_DNA"/>
</dbReference>
<evidence type="ECO:0000313" key="2">
    <source>
        <dbReference type="Proteomes" id="UP001054837"/>
    </source>
</evidence>
<sequence length="76" mass="9137">MVLGETKEIHENYEGTRCFFWIMSWRQFPCTWQGTSNEKLERSVVFKRNWNVLSLKPKLFLKTREGTACKERYNAS</sequence>
<accession>A0AAV4UTU3</accession>
<comment type="caution">
    <text evidence="1">The sequence shown here is derived from an EMBL/GenBank/DDBJ whole genome shotgun (WGS) entry which is preliminary data.</text>
</comment>
<organism evidence="1 2">
    <name type="scientific">Caerostris darwini</name>
    <dbReference type="NCBI Taxonomy" id="1538125"/>
    <lineage>
        <taxon>Eukaryota</taxon>
        <taxon>Metazoa</taxon>
        <taxon>Ecdysozoa</taxon>
        <taxon>Arthropoda</taxon>
        <taxon>Chelicerata</taxon>
        <taxon>Arachnida</taxon>
        <taxon>Araneae</taxon>
        <taxon>Araneomorphae</taxon>
        <taxon>Entelegynae</taxon>
        <taxon>Araneoidea</taxon>
        <taxon>Araneidae</taxon>
        <taxon>Caerostris</taxon>
    </lineage>
</organism>
<proteinExistence type="predicted"/>
<name>A0AAV4UTU3_9ARAC</name>
<evidence type="ECO:0000313" key="1">
    <source>
        <dbReference type="EMBL" id="GIY61156.1"/>
    </source>
</evidence>